<dbReference type="EMBL" id="JAATIQ010000001">
    <property type="protein sequence ID" value="KAF4404588.1"/>
    <property type="molecule type" value="Genomic_DNA"/>
</dbReference>
<name>A0A7J6HFV5_CANSA</name>
<comment type="caution">
    <text evidence="1">The sequence shown here is derived from an EMBL/GenBank/DDBJ whole genome shotgun (WGS) entry which is preliminary data.</text>
</comment>
<sequence>MGVAGQGFLPWVFTDHRALVVDVPIRQLDDLYGPTRRKGRFHFEEAWCEEKECVDIVDKFWYDGMEVHSMGNFRARVNNCGTTLHCWNRKKKKENDERVSKDPWLSRPVSFKIHDTPFLPSQMYVTNLKCADGTWDSTFIKVVFNGDDAELILGIPSIGAGVEDKVM</sequence>
<protein>
    <submittedName>
        <fullName evidence="1">Uncharacterized protein</fullName>
    </submittedName>
</protein>
<dbReference type="Proteomes" id="UP000525078">
    <property type="component" value="Unassembled WGS sequence"/>
</dbReference>
<keyword evidence="4" id="KW-1185">Reference proteome</keyword>
<dbReference type="EMBL" id="JAATIP010000011">
    <property type="protein sequence ID" value="KAF4394176.1"/>
    <property type="molecule type" value="Genomic_DNA"/>
</dbReference>
<evidence type="ECO:0000313" key="2">
    <source>
        <dbReference type="EMBL" id="KAF4404588.1"/>
    </source>
</evidence>
<evidence type="ECO:0000313" key="4">
    <source>
        <dbReference type="Proteomes" id="UP000583929"/>
    </source>
</evidence>
<accession>A0A7J6HFV5</accession>
<evidence type="ECO:0000313" key="3">
    <source>
        <dbReference type="Proteomes" id="UP000525078"/>
    </source>
</evidence>
<gene>
    <name evidence="1" type="ORF">F8388_005810</name>
    <name evidence="2" type="ORF">G4B88_005974</name>
</gene>
<proteinExistence type="predicted"/>
<evidence type="ECO:0000313" key="1">
    <source>
        <dbReference type="EMBL" id="KAF4394176.1"/>
    </source>
</evidence>
<dbReference type="AlphaFoldDB" id="A0A7J6HFV5"/>
<reference evidence="3 4" key="1">
    <citation type="journal article" date="2020" name="bioRxiv">
        <title>Sequence and annotation of 42 cannabis genomes reveals extensive copy number variation in cannabinoid synthesis and pathogen resistance genes.</title>
        <authorList>
            <person name="Mckernan K.J."/>
            <person name="Helbert Y."/>
            <person name="Kane L.T."/>
            <person name="Ebling H."/>
            <person name="Zhang L."/>
            <person name="Liu B."/>
            <person name="Eaton Z."/>
            <person name="Mclaughlin S."/>
            <person name="Kingan S."/>
            <person name="Baybayan P."/>
            <person name="Concepcion G."/>
            <person name="Jordan M."/>
            <person name="Riva A."/>
            <person name="Barbazuk W."/>
            <person name="Harkins T."/>
        </authorList>
    </citation>
    <scope>NUCLEOTIDE SEQUENCE [LARGE SCALE GENOMIC DNA]</scope>
    <source>
        <strain evidence="3 4">cv. Jamaican Lion 4</strain>
        <strain evidence="2">Father</strain>
        <strain evidence="1">Mother</strain>
        <tissue evidence="1">Leaf</tissue>
    </source>
</reference>
<dbReference type="Proteomes" id="UP000583929">
    <property type="component" value="Unassembled WGS sequence"/>
</dbReference>
<organism evidence="1 3">
    <name type="scientific">Cannabis sativa</name>
    <name type="common">Hemp</name>
    <name type="synonym">Marijuana</name>
    <dbReference type="NCBI Taxonomy" id="3483"/>
    <lineage>
        <taxon>Eukaryota</taxon>
        <taxon>Viridiplantae</taxon>
        <taxon>Streptophyta</taxon>
        <taxon>Embryophyta</taxon>
        <taxon>Tracheophyta</taxon>
        <taxon>Spermatophyta</taxon>
        <taxon>Magnoliopsida</taxon>
        <taxon>eudicotyledons</taxon>
        <taxon>Gunneridae</taxon>
        <taxon>Pentapetalae</taxon>
        <taxon>rosids</taxon>
        <taxon>fabids</taxon>
        <taxon>Rosales</taxon>
        <taxon>Cannabaceae</taxon>
        <taxon>Cannabis</taxon>
    </lineage>
</organism>